<dbReference type="InterPro" id="IPR011067">
    <property type="entry name" value="Plasmid_toxin/cell-grow_inhib"/>
</dbReference>
<dbReference type="GO" id="GO:0006402">
    <property type="term" value="P:mRNA catabolic process"/>
    <property type="evidence" value="ECO:0007669"/>
    <property type="project" value="TreeGrafter"/>
</dbReference>
<protein>
    <recommendedName>
        <fullName evidence="2">PemK-like protein</fullName>
    </recommendedName>
</protein>
<proteinExistence type="predicted"/>
<gene>
    <name evidence="1" type="ORF">S03H2_65295</name>
</gene>
<dbReference type="InterPro" id="IPR003477">
    <property type="entry name" value="PemK-like"/>
</dbReference>
<dbReference type="GO" id="GO:0003677">
    <property type="term" value="F:DNA binding"/>
    <property type="evidence" value="ECO:0007669"/>
    <property type="project" value="InterPro"/>
</dbReference>
<evidence type="ECO:0000313" key="1">
    <source>
        <dbReference type="EMBL" id="GAH85629.1"/>
    </source>
</evidence>
<dbReference type="GO" id="GO:0004521">
    <property type="term" value="F:RNA endonuclease activity"/>
    <property type="evidence" value="ECO:0007669"/>
    <property type="project" value="TreeGrafter"/>
</dbReference>
<comment type="caution">
    <text evidence="1">The sequence shown here is derived from an EMBL/GenBank/DDBJ whole genome shotgun (WGS) entry which is preliminary data.</text>
</comment>
<dbReference type="Pfam" id="PF02452">
    <property type="entry name" value="PemK_toxin"/>
    <property type="match status" value="1"/>
</dbReference>
<dbReference type="PANTHER" id="PTHR33988:SF2">
    <property type="entry name" value="ENDORIBONUCLEASE MAZF"/>
    <property type="match status" value="1"/>
</dbReference>
<dbReference type="SUPFAM" id="SSF50118">
    <property type="entry name" value="Cell growth inhibitor/plasmid maintenance toxic component"/>
    <property type="match status" value="1"/>
</dbReference>
<sequence length="104" mass="11535">MRRGEIWWVELEPPAGRRPVVLLSRDEAYVVRSLIIVAPITTHIRHIPSEVPLGADDGMPQNCVANLDTITTIPKDCLRNRLAALSPQKMKEVEAAIHFALGMG</sequence>
<dbReference type="GO" id="GO:0016075">
    <property type="term" value="P:rRNA catabolic process"/>
    <property type="evidence" value="ECO:0007669"/>
    <property type="project" value="TreeGrafter"/>
</dbReference>
<organism evidence="1">
    <name type="scientific">marine sediment metagenome</name>
    <dbReference type="NCBI Taxonomy" id="412755"/>
    <lineage>
        <taxon>unclassified sequences</taxon>
        <taxon>metagenomes</taxon>
        <taxon>ecological metagenomes</taxon>
    </lineage>
</organism>
<dbReference type="EMBL" id="BARU01042503">
    <property type="protein sequence ID" value="GAH85629.1"/>
    <property type="molecule type" value="Genomic_DNA"/>
</dbReference>
<dbReference type="PANTHER" id="PTHR33988">
    <property type="entry name" value="ENDORIBONUCLEASE MAZF-RELATED"/>
    <property type="match status" value="1"/>
</dbReference>
<evidence type="ECO:0008006" key="2">
    <source>
        <dbReference type="Google" id="ProtNLM"/>
    </source>
</evidence>
<accession>X1K5T9</accession>
<reference evidence="1" key="1">
    <citation type="journal article" date="2014" name="Front. Microbiol.">
        <title>High frequency of phylogenetically diverse reductive dehalogenase-homologous genes in deep subseafloor sedimentary metagenomes.</title>
        <authorList>
            <person name="Kawai M."/>
            <person name="Futagami T."/>
            <person name="Toyoda A."/>
            <person name="Takaki Y."/>
            <person name="Nishi S."/>
            <person name="Hori S."/>
            <person name="Arai W."/>
            <person name="Tsubouchi T."/>
            <person name="Morono Y."/>
            <person name="Uchiyama I."/>
            <person name="Ito T."/>
            <person name="Fujiyama A."/>
            <person name="Inagaki F."/>
            <person name="Takami H."/>
        </authorList>
    </citation>
    <scope>NUCLEOTIDE SEQUENCE</scope>
    <source>
        <strain evidence="1">Expedition CK06-06</strain>
    </source>
</reference>
<name>X1K5T9_9ZZZZ</name>
<dbReference type="AlphaFoldDB" id="X1K5T9"/>
<dbReference type="Gene3D" id="2.30.30.110">
    <property type="match status" value="1"/>
</dbReference>